<dbReference type="PANTHER" id="PTHR11439:SF495">
    <property type="entry name" value="REVERSE TRANSCRIPTASE, RNA-DEPENDENT DNA POLYMERASE-RELATED"/>
    <property type="match status" value="1"/>
</dbReference>
<organism evidence="2">
    <name type="scientific">Tanacetum cinerariifolium</name>
    <name type="common">Dalmatian daisy</name>
    <name type="synonym">Chrysanthemum cinerariifolium</name>
    <dbReference type="NCBI Taxonomy" id="118510"/>
    <lineage>
        <taxon>Eukaryota</taxon>
        <taxon>Viridiplantae</taxon>
        <taxon>Streptophyta</taxon>
        <taxon>Embryophyta</taxon>
        <taxon>Tracheophyta</taxon>
        <taxon>Spermatophyta</taxon>
        <taxon>Magnoliopsida</taxon>
        <taxon>eudicotyledons</taxon>
        <taxon>Gunneridae</taxon>
        <taxon>Pentapetalae</taxon>
        <taxon>asterids</taxon>
        <taxon>campanulids</taxon>
        <taxon>Asterales</taxon>
        <taxon>Asteraceae</taxon>
        <taxon>Asteroideae</taxon>
        <taxon>Anthemideae</taxon>
        <taxon>Anthemidinae</taxon>
        <taxon>Tanacetum</taxon>
    </lineage>
</organism>
<reference evidence="2" key="1">
    <citation type="journal article" date="2019" name="Sci. Rep.">
        <title>Draft genome of Tanacetum cinerariifolium, the natural source of mosquito coil.</title>
        <authorList>
            <person name="Yamashiro T."/>
            <person name="Shiraishi A."/>
            <person name="Satake H."/>
            <person name="Nakayama K."/>
        </authorList>
    </citation>
    <scope>NUCLEOTIDE SEQUENCE</scope>
</reference>
<sequence length="426" mass="46807">MNYQPAVAGNQPNHNVGIKENLDAGKVKKETISAQQYVLLPLWSTGSPTGVRDLRAEFEEFSFNITNRVNTVSTPINAAGPNPTNSTNNFNTASPFDTAVSPNFGIARKSSFIDPSKYPDDLDMPELEDIIYSDDEKDVGAEADLSNLETNISISLIPTTLVHKDHLVTQIISDLTLAPQTRSMERMSMNYQPAVAGNQPNHNVGIKENLDAGKVKKETISAQQYVLLPLWSTGSPTGVRDLRAEFEEFSFNITNRVNTVSTPINAAGPNPTNSTNNFNTASPFDTAVSPNFGIARKSSFIDPSKYPDDLDMPELEDIIYSDDEKDMDVKSDFLYEAIKEEVYVYQPLGFEDLNYPDKVYKVVKALYGLHQAPRACDYAGASLDRKSTTGGCQFLGCRLISWQCKKQTIATSSTEAEYVAAASCCA</sequence>
<dbReference type="GO" id="GO:0003964">
    <property type="term" value="F:RNA-directed DNA polymerase activity"/>
    <property type="evidence" value="ECO:0007669"/>
    <property type="project" value="UniProtKB-KW"/>
</dbReference>
<dbReference type="InterPro" id="IPR013103">
    <property type="entry name" value="RVT_2"/>
</dbReference>
<comment type="caution">
    <text evidence="2">The sequence shown here is derived from an EMBL/GenBank/DDBJ whole genome shotgun (WGS) entry which is preliminary data.</text>
</comment>
<keyword evidence="2" id="KW-0548">Nucleotidyltransferase</keyword>
<evidence type="ECO:0000259" key="1">
    <source>
        <dbReference type="Pfam" id="PF07727"/>
    </source>
</evidence>
<proteinExistence type="predicted"/>
<dbReference type="AlphaFoldDB" id="A0A6L2LN42"/>
<dbReference type="Pfam" id="PF07727">
    <property type="entry name" value="RVT_2"/>
    <property type="match status" value="1"/>
</dbReference>
<evidence type="ECO:0000313" key="2">
    <source>
        <dbReference type="EMBL" id="GEU61704.1"/>
    </source>
</evidence>
<keyword evidence="2" id="KW-0695">RNA-directed DNA polymerase</keyword>
<feature type="domain" description="Reverse transcriptase Ty1/copia-type" evidence="1">
    <location>
        <begin position="326"/>
        <end position="375"/>
    </location>
</feature>
<dbReference type="EMBL" id="BKCJ010004549">
    <property type="protein sequence ID" value="GEU61704.1"/>
    <property type="molecule type" value="Genomic_DNA"/>
</dbReference>
<accession>A0A6L2LN42</accession>
<gene>
    <name evidence="2" type="ORF">Tci_033682</name>
</gene>
<dbReference type="CDD" id="cd09272">
    <property type="entry name" value="RNase_HI_RT_Ty1"/>
    <property type="match status" value="1"/>
</dbReference>
<name>A0A6L2LN42_TANCI</name>
<protein>
    <submittedName>
        <fullName evidence="2">Ribonuclease H-like domain, reverse transcriptase, RNA-dependent DNA polymerase</fullName>
    </submittedName>
</protein>
<keyword evidence="2" id="KW-0808">Transferase</keyword>
<dbReference type="PANTHER" id="PTHR11439">
    <property type="entry name" value="GAG-POL-RELATED RETROTRANSPOSON"/>
    <property type="match status" value="1"/>
</dbReference>